<dbReference type="GO" id="GO:0005516">
    <property type="term" value="F:calmodulin binding"/>
    <property type="evidence" value="ECO:0007669"/>
    <property type="project" value="UniProtKB-KW"/>
</dbReference>
<dbReference type="GO" id="GO:0000278">
    <property type="term" value="P:mitotic cell cycle"/>
    <property type="evidence" value="ECO:0007669"/>
    <property type="project" value="TreeGrafter"/>
</dbReference>
<dbReference type="OrthoDB" id="76388at2759"/>
<reference evidence="7" key="1">
    <citation type="journal article" date="2018" name="Nat. Microbiol.">
        <title>Leveraging single-cell genomics to expand the fungal tree of life.</title>
        <authorList>
            <person name="Ahrendt S.R."/>
            <person name="Quandt C.A."/>
            <person name="Ciobanu D."/>
            <person name="Clum A."/>
            <person name="Salamov A."/>
            <person name="Andreopoulos B."/>
            <person name="Cheng J.F."/>
            <person name="Woyke T."/>
            <person name="Pelin A."/>
            <person name="Henrissat B."/>
            <person name="Reynolds N.K."/>
            <person name="Benny G.L."/>
            <person name="Smith M.E."/>
            <person name="James T.Y."/>
            <person name="Grigoriev I.V."/>
        </authorList>
    </citation>
    <scope>NUCLEOTIDE SEQUENCE [LARGE SCALE GENOMIC DNA]</scope>
</reference>
<dbReference type="PANTHER" id="PTHR22706">
    <property type="entry name" value="ASSEMBLY FACTOR FOR SPINDLE MICROTUBULES"/>
    <property type="match status" value="1"/>
</dbReference>
<keyword evidence="2" id="KW-0963">Cytoplasm</keyword>
<dbReference type="PANTHER" id="PTHR22706:SF1">
    <property type="entry name" value="ASSEMBLY FACTOR FOR SPINDLE MICROTUBULES"/>
    <property type="match status" value="1"/>
</dbReference>
<accession>A0A4V1IXY1</accession>
<dbReference type="InterPro" id="IPR027417">
    <property type="entry name" value="P-loop_NTPase"/>
</dbReference>
<organism evidence="6 7">
    <name type="scientific">Piptocephalis cylindrospora</name>
    <dbReference type="NCBI Taxonomy" id="1907219"/>
    <lineage>
        <taxon>Eukaryota</taxon>
        <taxon>Fungi</taxon>
        <taxon>Fungi incertae sedis</taxon>
        <taxon>Zoopagomycota</taxon>
        <taxon>Zoopagomycotina</taxon>
        <taxon>Zoopagomycetes</taxon>
        <taxon>Zoopagales</taxon>
        <taxon>Piptocephalidaceae</taxon>
        <taxon>Piptocephalis</taxon>
    </lineage>
</organism>
<dbReference type="InterPro" id="IPR000048">
    <property type="entry name" value="IQ_motif_EF-hand-BS"/>
</dbReference>
<protein>
    <recommendedName>
        <fullName evidence="5">Calponin-homology (CH) domain-containing protein</fullName>
    </recommendedName>
</protein>
<evidence type="ECO:0000313" key="6">
    <source>
        <dbReference type="EMBL" id="RKP12639.1"/>
    </source>
</evidence>
<evidence type="ECO:0000313" key="7">
    <source>
        <dbReference type="Proteomes" id="UP000267251"/>
    </source>
</evidence>
<dbReference type="CDD" id="cd21224">
    <property type="entry name" value="CH_ASPM_rpt2"/>
    <property type="match status" value="1"/>
</dbReference>
<dbReference type="Pfam" id="PF00307">
    <property type="entry name" value="CH"/>
    <property type="match status" value="1"/>
</dbReference>
<gene>
    <name evidence="6" type="ORF">BJ684DRAFT_20834</name>
</gene>
<comment type="subcellular location">
    <subcellularLocation>
        <location evidence="1">Cytoplasm</location>
    </subcellularLocation>
</comment>
<dbReference type="EMBL" id="KZ988257">
    <property type="protein sequence ID" value="RKP12639.1"/>
    <property type="molecule type" value="Genomic_DNA"/>
</dbReference>
<dbReference type="GO" id="GO:0000922">
    <property type="term" value="C:spindle pole"/>
    <property type="evidence" value="ECO:0007669"/>
    <property type="project" value="TreeGrafter"/>
</dbReference>
<dbReference type="SMART" id="SM00015">
    <property type="entry name" value="IQ"/>
    <property type="match status" value="22"/>
</dbReference>
<keyword evidence="3" id="KW-0677">Repeat</keyword>
<dbReference type="InterPro" id="IPR001715">
    <property type="entry name" value="CH_dom"/>
</dbReference>
<evidence type="ECO:0000256" key="3">
    <source>
        <dbReference type="ARBA" id="ARBA00022737"/>
    </source>
</evidence>
<dbReference type="InterPro" id="IPR036872">
    <property type="entry name" value="CH_dom_sf"/>
</dbReference>
<dbReference type="Proteomes" id="UP000267251">
    <property type="component" value="Unassembled WGS sequence"/>
</dbReference>
<dbReference type="GO" id="GO:0007051">
    <property type="term" value="P:spindle organization"/>
    <property type="evidence" value="ECO:0007669"/>
    <property type="project" value="TreeGrafter"/>
</dbReference>
<dbReference type="GO" id="GO:0051295">
    <property type="term" value="P:establishment of meiotic spindle localization"/>
    <property type="evidence" value="ECO:0007669"/>
    <property type="project" value="TreeGrafter"/>
</dbReference>
<dbReference type="Gene3D" id="1.20.5.190">
    <property type="match status" value="7"/>
</dbReference>
<dbReference type="InterPro" id="IPR051185">
    <property type="entry name" value="ASPM"/>
</dbReference>
<keyword evidence="7" id="KW-1185">Reference proteome</keyword>
<name>A0A4V1IXY1_9FUNG</name>
<evidence type="ECO:0000256" key="4">
    <source>
        <dbReference type="ARBA" id="ARBA00022860"/>
    </source>
</evidence>
<dbReference type="PROSITE" id="PS50096">
    <property type="entry name" value="IQ"/>
    <property type="match status" value="12"/>
</dbReference>
<dbReference type="Gene3D" id="1.10.418.10">
    <property type="entry name" value="Calponin-like domain"/>
    <property type="match status" value="1"/>
</dbReference>
<evidence type="ECO:0000259" key="5">
    <source>
        <dbReference type="Pfam" id="PF00307"/>
    </source>
</evidence>
<dbReference type="SUPFAM" id="SSF47576">
    <property type="entry name" value="Calponin-homology domain, CH-domain"/>
    <property type="match status" value="1"/>
</dbReference>
<feature type="domain" description="Calponin-homology (CH)" evidence="5">
    <location>
        <begin position="245"/>
        <end position="301"/>
    </location>
</feature>
<sequence>MAAIEKVYRIYQQEHPNWRPCITKDILDRLVFILQYYSPEFLHVGVMVLVKGSERKEVKDSASPSTWISLLIDPEGLLLQDKARDIDYREAIIQVLGLVKLLDLSMEAGLFPPGRSLIQPESEMTSSTGILQEIVPILFTRGSRWAGVLQTHGYSLHYTQSSLDGVCLSVEDLGKDLQDGVGLLALIRLGSHQAKLEIDQIKPSSIGGLPKGSVLLGEVATLKTPDIPSTQDRLPLYFRNEMISLLLRWCQCVVAASRSEDEEGRRPIVPNFTMSFADGSVLCLLIAHYRPDLIDARRVIIGEEGGRKRSKVEVESREGSVGPGEPSWFVDLAKAQDSSPVHVAWRRNVNLLSRAIPHLPGMPMLLNEEFHPIPDDRSIILIVSHLSRSLLIMEKNGNRPNSPLPLKPLRTARSQVKLAQKATRVIERAWREYRDRKKILDRISRMAQMFRRFDGAARTIQSHWRSRVQGLQQQQRFQDLRRTVSLMQAVWKRSRAFKRRVEAERGELRARRAQKARLILVQAQCRGWLGRHRIAQERGAALRIQRAWRGWRVRRDLARWKSAAIQIQRVWRGWRVRRDLEKQENAARQIQRVWKGMRDRRGYRARLSQIIRCQAIARGWVVRYALGVAWDAAVRIQGAWRWYCLEERCRYRRWVKEEKAATIIQATYRGRMVRLAYKEHLMLREEAARVIQAAWRGYQAVRIVEERWMAKCEGEALRYSLYQLNSAALKIQRQWRARQVGRWVRTGYQGLLESTVKIQAAFRGWAARKAYWEMHDATLILQRQWRARAEGIWVREAYQELREATILLQAYTRGWIVRQRVWDAHFAAQAIQAAFRGWRTRRYLQELEGATLILQQLWRARARGRWVQGAYAELRGATVCIQAHVRGWRVRRRVKEAHDAAQIIQTTYRRWRIQHMYQELHQATLTLQRAWRGRKVIQEHLREWRDVQVATGVIQRWWRSRMLCRILAWRISIRRQVRLEEEASVRIQAIWKGWRQRKHYHRIRRAATNISLWYRHKRDRRRYDRLRQATLLIQRARRIQLAERRRERERAAWIIQRWWRVAHGQYEDRVKEEEAVRRIQAAWKGYRVRMETSRRVGEALARIRQVTEGAKEEMRLGNRTSTALRILLGGSRMSDILGACVHLEVVTRLSRECRLQLLHHQAIEVLYEVLSGCNRSMPHQAVMRHGLASLYHLSLDDVTAPYVLGSPSSHVHLGMEGGGKVKGVDVLLELLQRYREALDVLGKISLILHQLVVTRGLIQPLRRTPNAVRRLRSIIHLVSRQVAMDERSHRALTQVQARALQERRVIIGHLSAVASAGERKRI</sequence>
<evidence type="ECO:0000256" key="2">
    <source>
        <dbReference type="ARBA" id="ARBA00022490"/>
    </source>
</evidence>
<dbReference type="Pfam" id="PF00612">
    <property type="entry name" value="IQ"/>
    <property type="match status" value="11"/>
</dbReference>
<keyword evidence="4" id="KW-0112">Calmodulin-binding</keyword>
<evidence type="ECO:0000256" key="1">
    <source>
        <dbReference type="ARBA" id="ARBA00004496"/>
    </source>
</evidence>
<dbReference type="CDD" id="cd23767">
    <property type="entry name" value="IQCD"/>
    <property type="match status" value="1"/>
</dbReference>
<proteinExistence type="predicted"/>
<dbReference type="GO" id="GO:0005737">
    <property type="term" value="C:cytoplasm"/>
    <property type="evidence" value="ECO:0007669"/>
    <property type="project" value="UniProtKB-SubCell"/>
</dbReference>
<dbReference type="SUPFAM" id="SSF52540">
    <property type="entry name" value="P-loop containing nucleoside triphosphate hydrolases"/>
    <property type="match status" value="4"/>
</dbReference>